<comment type="function">
    <text evidence="10">Involved in protein export. Participates in an early event of protein translocation.</text>
</comment>
<organism evidence="11 12">
    <name type="scientific">Defluviitalea raffinosedens</name>
    <dbReference type="NCBI Taxonomy" id="1450156"/>
    <lineage>
        <taxon>Bacteria</taxon>
        <taxon>Bacillati</taxon>
        <taxon>Bacillota</taxon>
        <taxon>Clostridia</taxon>
        <taxon>Lachnospirales</taxon>
        <taxon>Defluviitaleaceae</taxon>
        <taxon>Defluviitalea</taxon>
    </lineage>
</organism>
<keyword evidence="3 10" id="KW-0813">Transport</keyword>
<comment type="subcellular location">
    <subcellularLocation>
        <location evidence="1 10">Cell membrane</location>
        <topology evidence="1 10">Multi-pass membrane protein</topology>
    </subcellularLocation>
</comment>
<dbReference type="OrthoDB" id="1708246at2"/>
<evidence type="ECO:0000256" key="2">
    <source>
        <dbReference type="ARBA" id="ARBA00008445"/>
    </source>
</evidence>
<reference evidence="11 12" key="1">
    <citation type="submission" date="2019-12" db="EMBL/GenBank/DDBJ databases">
        <title>Defluviitalea raffinosedens, isolated from a biogas fermenter, genome sequencing and characterization.</title>
        <authorList>
            <person name="Rettenmaier R."/>
            <person name="Schneider M."/>
            <person name="Neuhaus K."/>
            <person name="Liebl W."/>
            <person name="Zverlov V."/>
        </authorList>
    </citation>
    <scope>NUCLEOTIDE SEQUENCE [LARGE SCALE GENOMIC DNA]</scope>
    <source>
        <strain evidence="11 12">249c-K6</strain>
    </source>
</reference>
<evidence type="ECO:0000256" key="1">
    <source>
        <dbReference type="ARBA" id="ARBA00004651"/>
    </source>
</evidence>
<proteinExistence type="inferred from homology"/>
<dbReference type="InterPro" id="IPR004692">
    <property type="entry name" value="SecG"/>
</dbReference>
<evidence type="ECO:0000256" key="8">
    <source>
        <dbReference type="ARBA" id="ARBA00023010"/>
    </source>
</evidence>
<dbReference type="PRINTS" id="PR01651">
    <property type="entry name" value="SECGEXPORT"/>
</dbReference>
<dbReference type="AlphaFoldDB" id="A0A7C8LJ88"/>
<comment type="caution">
    <text evidence="11">The sequence shown here is derived from an EMBL/GenBank/DDBJ whole genome shotgun (WGS) entry which is preliminary data.</text>
</comment>
<keyword evidence="8 10" id="KW-0811">Translocation</keyword>
<evidence type="ECO:0000313" key="12">
    <source>
        <dbReference type="Proteomes" id="UP000483018"/>
    </source>
</evidence>
<keyword evidence="9 10" id="KW-0472">Membrane</keyword>
<dbReference type="PANTHER" id="PTHR34182">
    <property type="entry name" value="PROTEIN-EXPORT MEMBRANE PROTEIN SECG"/>
    <property type="match status" value="1"/>
</dbReference>
<keyword evidence="4 10" id="KW-1003">Cell membrane</keyword>
<protein>
    <recommendedName>
        <fullName evidence="10">Protein-export membrane protein SecG</fullName>
    </recommendedName>
</protein>
<feature type="transmembrane region" description="Helical" evidence="10">
    <location>
        <begin position="65"/>
        <end position="84"/>
    </location>
</feature>
<dbReference type="GO" id="GO:0005886">
    <property type="term" value="C:plasma membrane"/>
    <property type="evidence" value="ECO:0007669"/>
    <property type="project" value="UniProtKB-SubCell"/>
</dbReference>
<keyword evidence="5 10" id="KW-0812">Transmembrane</keyword>
<evidence type="ECO:0000256" key="4">
    <source>
        <dbReference type="ARBA" id="ARBA00022475"/>
    </source>
</evidence>
<evidence type="ECO:0000313" key="11">
    <source>
        <dbReference type="EMBL" id="KAE9628460.1"/>
    </source>
</evidence>
<dbReference type="PANTHER" id="PTHR34182:SF1">
    <property type="entry name" value="PROTEIN-EXPORT MEMBRANE PROTEIN SECG"/>
    <property type="match status" value="1"/>
</dbReference>
<sequence length="85" mass="8932">MIGGVEVNVLSIILSVIYVLLAIGLITIVLLQEGKSAGLGSIGGAAETYWGKNKARSLEGTFEKYTKIGAGLFIVLALILNILIK</sequence>
<dbReference type="Pfam" id="PF03840">
    <property type="entry name" value="SecG"/>
    <property type="match status" value="1"/>
</dbReference>
<gene>
    <name evidence="11" type="primary">secG</name>
    <name evidence="11" type="ORF">GND95_13925</name>
</gene>
<name>A0A7C8LJ88_9FIRM</name>
<dbReference type="NCBIfam" id="TIGR00810">
    <property type="entry name" value="secG"/>
    <property type="match status" value="1"/>
</dbReference>
<evidence type="ECO:0000256" key="3">
    <source>
        <dbReference type="ARBA" id="ARBA00022448"/>
    </source>
</evidence>
<dbReference type="Proteomes" id="UP000483018">
    <property type="component" value="Unassembled WGS sequence"/>
</dbReference>
<keyword evidence="12" id="KW-1185">Reference proteome</keyword>
<evidence type="ECO:0000256" key="7">
    <source>
        <dbReference type="ARBA" id="ARBA00022989"/>
    </source>
</evidence>
<accession>A0A7C8LJ88</accession>
<evidence type="ECO:0000256" key="5">
    <source>
        <dbReference type="ARBA" id="ARBA00022692"/>
    </source>
</evidence>
<keyword evidence="6 10" id="KW-0653">Protein transport</keyword>
<dbReference type="GO" id="GO:0015450">
    <property type="term" value="F:protein-transporting ATPase activity"/>
    <property type="evidence" value="ECO:0007669"/>
    <property type="project" value="UniProtKB-UniRule"/>
</dbReference>
<evidence type="ECO:0000256" key="6">
    <source>
        <dbReference type="ARBA" id="ARBA00022927"/>
    </source>
</evidence>
<comment type="similarity">
    <text evidence="2 10">Belongs to the SecG family.</text>
</comment>
<evidence type="ECO:0000256" key="10">
    <source>
        <dbReference type="RuleBase" id="RU365087"/>
    </source>
</evidence>
<dbReference type="GO" id="GO:0065002">
    <property type="term" value="P:intracellular protein transmembrane transport"/>
    <property type="evidence" value="ECO:0007669"/>
    <property type="project" value="TreeGrafter"/>
</dbReference>
<feature type="transmembrane region" description="Helical" evidence="10">
    <location>
        <begin position="7"/>
        <end position="31"/>
    </location>
</feature>
<evidence type="ECO:0000256" key="9">
    <source>
        <dbReference type="ARBA" id="ARBA00023136"/>
    </source>
</evidence>
<dbReference type="GO" id="GO:0009306">
    <property type="term" value="P:protein secretion"/>
    <property type="evidence" value="ECO:0007669"/>
    <property type="project" value="UniProtKB-UniRule"/>
</dbReference>
<dbReference type="GO" id="GO:0043952">
    <property type="term" value="P:protein transport by the Sec complex"/>
    <property type="evidence" value="ECO:0007669"/>
    <property type="project" value="TreeGrafter"/>
</dbReference>
<keyword evidence="7 10" id="KW-1133">Transmembrane helix</keyword>
<dbReference type="EMBL" id="WSLF01000020">
    <property type="protein sequence ID" value="KAE9628460.1"/>
    <property type="molecule type" value="Genomic_DNA"/>
</dbReference>